<protein>
    <recommendedName>
        <fullName evidence="5">DUF1433 domain-containing protein</fullName>
    </recommendedName>
</protein>
<reference evidence="1 3" key="1">
    <citation type="submission" date="2013-02" db="EMBL/GenBank/DDBJ databases">
        <title>The Genome Sequence of Enterococcus moraviensis BAA-383.</title>
        <authorList>
            <consortium name="The Broad Institute Genome Sequencing Platform"/>
            <consortium name="The Broad Institute Genome Sequencing Center for Infectious Disease"/>
            <person name="Earl A.M."/>
            <person name="Gilmore M.S."/>
            <person name="Lebreton F."/>
            <person name="Walker B."/>
            <person name="Young S.K."/>
            <person name="Zeng Q."/>
            <person name="Gargeya S."/>
            <person name="Fitzgerald M."/>
            <person name="Haas B."/>
            <person name="Abouelleil A."/>
            <person name="Alvarado L."/>
            <person name="Arachchi H.M."/>
            <person name="Berlin A.M."/>
            <person name="Chapman S.B."/>
            <person name="Dewar J."/>
            <person name="Goldberg J."/>
            <person name="Griggs A."/>
            <person name="Gujja S."/>
            <person name="Hansen M."/>
            <person name="Howarth C."/>
            <person name="Imamovic A."/>
            <person name="Larimer J."/>
            <person name="McCowan C."/>
            <person name="Murphy C."/>
            <person name="Neiman D."/>
            <person name="Pearson M."/>
            <person name="Priest M."/>
            <person name="Roberts A."/>
            <person name="Saif S."/>
            <person name="Shea T."/>
            <person name="Sisk P."/>
            <person name="Sykes S."/>
            <person name="Wortman J."/>
            <person name="Nusbaum C."/>
            <person name="Birren B."/>
        </authorList>
    </citation>
    <scope>NUCLEOTIDE SEQUENCE [LARGE SCALE GENOMIC DNA]</scope>
    <source>
        <strain evidence="1 3">ATCC BAA-383</strain>
    </source>
</reference>
<evidence type="ECO:0008006" key="5">
    <source>
        <dbReference type="Google" id="ProtNLM"/>
    </source>
</evidence>
<dbReference type="AlphaFoldDB" id="R2TS26"/>
<evidence type="ECO:0000313" key="4">
    <source>
        <dbReference type="Proteomes" id="UP000014157"/>
    </source>
</evidence>
<dbReference type="OrthoDB" id="2186626at2"/>
<dbReference type="Proteomes" id="UP000014157">
    <property type="component" value="Unassembled WGS sequence"/>
</dbReference>
<organism evidence="1 3">
    <name type="scientific">Enterococcus moraviensis ATCC BAA-383</name>
    <dbReference type="NCBI Taxonomy" id="1158609"/>
    <lineage>
        <taxon>Bacteria</taxon>
        <taxon>Bacillati</taxon>
        <taxon>Bacillota</taxon>
        <taxon>Bacilli</taxon>
        <taxon>Lactobacillales</taxon>
        <taxon>Enterococcaceae</taxon>
        <taxon>Enterococcus</taxon>
    </lineage>
</organism>
<dbReference type="Proteomes" id="UP000013781">
    <property type="component" value="Unassembled WGS sequence"/>
</dbReference>
<sequence length="121" mass="14074">MKNKRMKRLMIIIMMLGLFILGIGGKTYMDSKKNMIEIVRKNESLIENELKKYDRFKKIQSISINYESIQKSPMGGILFQGFVNNDQNLIFNAGLQKNNSLIEVVNTSPKKKLHDYLEKDD</sequence>
<comment type="caution">
    <text evidence="1">The sequence shown here is derived from an EMBL/GenBank/DDBJ whole genome shotgun (WGS) entry which is preliminary data.</text>
</comment>
<dbReference type="HOGENOM" id="CLU_107589_2_0_9"/>
<evidence type="ECO:0000313" key="1">
    <source>
        <dbReference type="EMBL" id="EOI02972.1"/>
    </source>
</evidence>
<gene>
    <name evidence="2" type="ORF">I586_00969</name>
    <name evidence="1" type="ORF">UAY_00897</name>
</gene>
<dbReference type="Gene3D" id="3.10.450.130">
    <property type="entry name" value="folded 79 residue fragment of lin0334 like domains"/>
    <property type="match status" value="1"/>
</dbReference>
<keyword evidence="4" id="KW-1185">Reference proteome</keyword>
<dbReference type="PATRIC" id="fig|1158609.3.peg.856"/>
<dbReference type="InterPro" id="IPR010738">
    <property type="entry name" value="DUF1310"/>
</dbReference>
<dbReference type="EMBL" id="AJAS01000010">
    <property type="protein sequence ID" value="EOI02972.1"/>
    <property type="molecule type" value="Genomic_DNA"/>
</dbReference>
<evidence type="ECO:0000313" key="2">
    <source>
        <dbReference type="EMBL" id="EOT73973.1"/>
    </source>
</evidence>
<dbReference type="EMBL" id="ASWB01000001">
    <property type="protein sequence ID" value="EOT73973.1"/>
    <property type="molecule type" value="Genomic_DNA"/>
</dbReference>
<evidence type="ECO:0000313" key="3">
    <source>
        <dbReference type="Proteomes" id="UP000013781"/>
    </source>
</evidence>
<dbReference type="Pfam" id="PF07006">
    <property type="entry name" value="DUF1310"/>
    <property type="match status" value="1"/>
</dbReference>
<accession>R2TS26</accession>
<dbReference type="RefSeq" id="WP_010764293.1">
    <property type="nucleotide sequence ID" value="NZ_ASWB01000001.1"/>
</dbReference>
<reference evidence="2 4" key="2">
    <citation type="submission" date="2013-03" db="EMBL/GenBank/DDBJ databases">
        <title>The Genome Sequence of Enterococcus moraviensis BAA-383 (PacBio/Illumina hybrid assembly).</title>
        <authorList>
            <consortium name="The Broad Institute Genomics Platform"/>
            <consortium name="The Broad Institute Genome Sequencing Center for Infectious Disease"/>
            <person name="Earl A."/>
            <person name="Russ C."/>
            <person name="Gilmore M."/>
            <person name="Surin D."/>
            <person name="Walker B."/>
            <person name="Young S."/>
            <person name="Zeng Q."/>
            <person name="Gargeya S."/>
            <person name="Fitzgerald M."/>
            <person name="Haas B."/>
            <person name="Abouelleil A."/>
            <person name="Allen A.W."/>
            <person name="Alvarado L."/>
            <person name="Arachchi H.M."/>
            <person name="Berlin A.M."/>
            <person name="Chapman S.B."/>
            <person name="Gainer-Dewar J."/>
            <person name="Goldberg J."/>
            <person name="Griggs A."/>
            <person name="Gujja S."/>
            <person name="Hansen M."/>
            <person name="Howarth C."/>
            <person name="Imamovic A."/>
            <person name="Ireland A."/>
            <person name="Larimer J."/>
            <person name="McCowan C."/>
            <person name="Murphy C."/>
            <person name="Pearson M."/>
            <person name="Poon T.W."/>
            <person name="Priest M."/>
            <person name="Roberts A."/>
            <person name="Saif S."/>
            <person name="Shea T."/>
            <person name="Sisk P."/>
            <person name="Sykes S."/>
            <person name="Wortman J."/>
            <person name="Nusbaum C."/>
            <person name="Birren B."/>
        </authorList>
    </citation>
    <scope>NUCLEOTIDE SEQUENCE [LARGE SCALE GENOMIC DNA]</scope>
    <source>
        <strain evidence="2 4">ATCC BAA-383</strain>
    </source>
</reference>
<name>R2TS26_9ENTE</name>
<proteinExistence type="predicted"/>